<dbReference type="InterPro" id="IPR029058">
    <property type="entry name" value="AB_hydrolase_fold"/>
</dbReference>
<dbReference type="SUPFAM" id="SSF53474">
    <property type="entry name" value="alpha/beta-Hydrolases"/>
    <property type="match status" value="1"/>
</dbReference>
<reference evidence="1 4" key="2">
    <citation type="submission" date="2019-07" db="EMBL/GenBank/DDBJ databases">
        <title>Whole genome shotgun sequence of Staphylococcus gallinarum NBRC 109767.</title>
        <authorList>
            <person name="Hosoyama A."/>
            <person name="Uohara A."/>
            <person name="Ohji S."/>
            <person name="Ichikawa N."/>
        </authorList>
    </citation>
    <scope>NUCLEOTIDE SEQUENCE [LARGE SCALE GENOMIC DNA]</scope>
    <source>
        <strain evidence="1 4">NBRC 109767</strain>
    </source>
</reference>
<dbReference type="RefSeq" id="WP_042737859.1">
    <property type="nucleotide sequence ID" value="NZ_BKAX01000006.1"/>
</dbReference>
<dbReference type="Proteomes" id="UP000321057">
    <property type="component" value="Unassembled WGS sequence"/>
</dbReference>
<organism evidence="2 3">
    <name type="scientific">Staphylococcus gallinarum</name>
    <dbReference type="NCBI Taxonomy" id="1293"/>
    <lineage>
        <taxon>Bacteria</taxon>
        <taxon>Bacillati</taxon>
        <taxon>Bacillota</taxon>
        <taxon>Bacilli</taxon>
        <taxon>Bacillales</taxon>
        <taxon>Staphylococcaceae</taxon>
        <taxon>Staphylococcus</taxon>
    </lineage>
</organism>
<sequence length="288" mass="32306">MKKLWITILTTLLVVALGIVLLVTFTHKKQDSQATSGSKFANKQVPTLFLHGYAGSVNSEKYMVQRARAQGVSKSIITATVSRDGDVVLSGKFSKKAKNPIIQVQFEDNKQGDYAKNARWLKNVLVKLQHKYHFQHFNFVGHSMGNMTLSQYMLTYGNDKSLPKLDKQVNIAGPFNGVLNMNEKVNEISVDSNGKPSRMNPPYQEFRKLKQVYKGKNIEVLNIYGDLEDGTHSDGSVSISSAKSLKYLLGDSPKSYKEEQFDGDDAQHSQLHENSEVADDLIQFLWGK</sequence>
<name>A0A0D0SQX5_STAGA</name>
<dbReference type="OrthoDB" id="503948at2"/>
<dbReference type="EMBL" id="BKAX01000006">
    <property type="protein sequence ID" value="GEQ06219.1"/>
    <property type="molecule type" value="Genomic_DNA"/>
</dbReference>
<protein>
    <submittedName>
        <fullName evidence="2">Alpha/beta hydrolase</fullName>
    </submittedName>
</protein>
<evidence type="ECO:0000313" key="3">
    <source>
        <dbReference type="Proteomes" id="UP000255277"/>
    </source>
</evidence>
<reference evidence="2 3" key="1">
    <citation type="submission" date="2018-06" db="EMBL/GenBank/DDBJ databases">
        <authorList>
            <consortium name="Pathogen Informatics"/>
            <person name="Doyle S."/>
        </authorList>
    </citation>
    <scope>NUCLEOTIDE SEQUENCE [LARGE SCALE GENOMIC DNA]</scope>
    <source>
        <strain evidence="2 3">NCTC12195</strain>
    </source>
</reference>
<evidence type="ECO:0000313" key="1">
    <source>
        <dbReference type="EMBL" id="GEQ06219.1"/>
    </source>
</evidence>
<dbReference type="Proteomes" id="UP000255277">
    <property type="component" value="Unassembled WGS sequence"/>
</dbReference>
<evidence type="ECO:0000313" key="4">
    <source>
        <dbReference type="Proteomes" id="UP000321057"/>
    </source>
</evidence>
<gene>
    <name evidence="2" type="ORF">NCTC12195_00249</name>
    <name evidence="1" type="ORF">SGA02_20470</name>
</gene>
<accession>A0A0D0SQX5</accession>
<dbReference type="Pfam" id="PF06028">
    <property type="entry name" value="DUF915"/>
    <property type="match status" value="1"/>
</dbReference>
<dbReference type="InterPro" id="IPR010315">
    <property type="entry name" value="DUF915_hydro-like"/>
</dbReference>
<dbReference type="AlphaFoldDB" id="A0A0D0SQX5"/>
<keyword evidence="2" id="KW-0378">Hydrolase</keyword>
<dbReference type="STRING" id="1293.SH09_01610"/>
<evidence type="ECO:0000313" key="2">
    <source>
        <dbReference type="EMBL" id="SUM30849.1"/>
    </source>
</evidence>
<dbReference type="GO" id="GO:0016787">
    <property type="term" value="F:hydrolase activity"/>
    <property type="evidence" value="ECO:0007669"/>
    <property type="project" value="UniProtKB-KW"/>
</dbReference>
<keyword evidence="4" id="KW-1185">Reference proteome</keyword>
<dbReference type="Gene3D" id="3.40.50.1820">
    <property type="entry name" value="alpha/beta hydrolase"/>
    <property type="match status" value="1"/>
</dbReference>
<dbReference type="EMBL" id="UHDK01000001">
    <property type="protein sequence ID" value="SUM30849.1"/>
    <property type="molecule type" value="Genomic_DNA"/>
</dbReference>
<proteinExistence type="predicted"/>